<feature type="region of interest" description="Disordered" evidence="3">
    <location>
        <begin position="1"/>
        <end position="65"/>
    </location>
</feature>
<name>A0A8J5CPH3_ZINOF</name>
<evidence type="ECO:0000256" key="3">
    <source>
        <dbReference type="SAM" id="MobiDB-lite"/>
    </source>
</evidence>
<reference evidence="4 5" key="1">
    <citation type="submission" date="2020-08" db="EMBL/GenBank/DDBJ databases">
        <title>Plant Genome Project.</title>
        <authorList>
            <person name="Zhang R.-G."/>
        </authorList>
    </citation>
    <scope>NUCLEOTIDE SEQUENCE [LARGE SCALE GENOMIC DNA]</scope>
    <source>
        <tissue evidence="4">Rhizome</tissue>
    </source>
</reference>
<feature type="compositionally biased region" description="Low complexity" evidence="3">
    <location>
        <begin position="10"/>
        <end position="23"/>
    </location>
</feature>
<dbReference type="EMBL" id="JACMSC010000215">
    <property type="protein sequence ID" value="KAG6466007.1"/>
    <property type="molecule type" value="Genomic_DNA"/>
</dbReference>
<dbReference type="InterPro" id="IPR039177">
    <property type="entry name" value="SMG9"/>
</dbReference>
<protein>
    <recommendedName>
        <fullName evidence="6">Protein SMG9</fullName>
    </recommendedName>
</protein>
<comment type="similarity">
    <text evidence="1">Belongs to the SMG9 family.</text>
</comment>
<sequence length="484" mass="52362">MSGGAPPTSGIPQAPSSSSLSSGLPPPPPPPKILLAKPAGGAAAGQRLGREDDPSAVVHRSRNAQQPGSLNLLSESWEFHTERILPFLTENTDFTVIGIIGPPGVGKSTIMNELYGFDGSSPGMLPPFATQSDESRAMAKHCTVGIELRVSSERLILLDAQPIFSPSILVDMMKPDGSSAIPVLTGESLPADLAHELMGIQTILAGCVSSICLQCFVGRLRRDSRLQCVAAYAYGTNSISNHHGSSGVGSNSIFLQVNFCKSKLSNSNVFLATVCNALLVVSDGIHEFSMWLFIMVVLECVALGSYCLYWVDLLKHGIPEPSLLNSALEKEARGNLLATSEYLSAALVFVHSKLQNQDLSHLNGSLLRKALLQFFHSSSFRINKSGTSSLNSTAKDSVSEHPDVFLLPAREKNLQKPKPQFESYFSAVGKLRDQVLSMNGHPFGRNISEREWLRNSAKIWELIKKSPTISEYCRTLQGSGLFRK</sequence>
<evidence type="ECO:0000313" key="5">
    <source>
        <dbReference type="Proteomes" id="UP000734854"/>
    </source>
</evidence>
<dbReference type="PANTHER" id="PTHR14270:SF0">
    <property type="entry name" value="NONSENSE-MEDIATED MRNA DECAY FACTOR SMG9"/>
    <property type="match status" value="1"/>
</dbReference>
<dbReference type="GO" id="GO:0000184">
    <property type="term" value="P:nuclear-transcribed mRNA catabolic process, nonsense-mediated decay"/>
    <property type="evidence" value="ECO:0007669"/>
    <property type="project" value="UniProtKB-KW"/>
</dbReference>
<feature type="compositionally biased region" description="Low complexity" evidence="3">
    <location>
        <begin position="33"/>
        <end position="45"/>
    </location>
</feature>
<accession>A0A8J5CPH3</accession>
<keyword evidence="5" id="KW-1185">Reference proteome</keyword>
<dbReference type="SUPFAM" id="SSF52540">
    <property type="entry name" value="P-loop containing nucleoside triphosphate hydrolases"/>
    <property type="match status" value="1"/>
</dbReference>
<dbReference type="PANTHER" id="PTHR14270">
    <property type="entry name" value="NONSENSE-MEDIATED MRNA DECAY FACTOR SMG9"/>
    <property type="match status" value="1"/>
</dbReference>
<evidence type="ECO:0000256" key="1">
    <source>
        <dbReference type="ARBA" id="ARBA00007712"/>
    </source>
</evidence>
<dbReference type="Proteomes" id="UP000734854">
    <property type="component" value="Unassembled WGS sequence"/>
</dbReference>
<dbReference type="InterPro" id="IPR027417">
    <property type="entry name" value="P-loop_NTPase"/>
</dbReference>
<dbReference type="AlphaFoldDB" id="A0A8J5CPH3"/>
<comment type="caution">
    <text evidence="4">The sequence shown here is derived from an EMBL/GenBank/DDBJ whole genome shotgun (WGS) entry which is preliminary data.</text>
</comment>
<evidence type="ECO:0000313" key="4">
    <source>
        <dbReference type="EMBL" id="KAG6466007.1"/>
    </source>
</evidence>
<evidence type="ECO:0000256" key="2">
    <source>
        <dbReference type="ARBA" id="ARBA00023161"/>
    </source>
</evidence>
<proteinExistence type="inferred from homology"/>
<organism evidence="4 5">
    <name type="scientific">Zingiber officinale</name>
    <name type="common">Ginger</name>
    <name type="synonym">Amomum zingiber</name>
    <dbReference type="NCBI Taxonomy" id="94328"/>
    <lineage>
        <taxon>Eukaryota</taxon>
        <taxon>Viridiplantae</taxon>
        <taxon>Streptophyta</taxon>
        <taxon>Embryophyta</taxon>
        <taxon>Tracheophyta</taxon>
        <taxon>Spermatophyta</taxon>
        <taxon>Magnoliopsida</taxon>
        <taxon>Liliopsida</taxon>
        <taxon>Zingiberales</taxon>
        <taxon>Zingiberaceae</taxon>
        <taxon>Zingiber</taxon>
    </lineage>
</organism>
<evidence type="ECO:0008006" key="6">
    <source>
        <dbReference type="Google" id="ProtNLM"/>
    </source>
</evidence>
<gene>
    <name evidence="4" type="ORF">ZIOFF_076232</name>
</gene>
<keyword evidence="2" id="KW-0866">Nonsense-mediated mRNA decay</keyword>